<evidence type="ECO:0000313" key="2">
    <source>
        <dbReference type="Proteomes" id="UP000580250"/>
    </source>
</evidence>
<comment type="caution">
    <text evidence="1">The sequence shown here is derived from an EMBL/GenBank/DDBJ whole genome shotgun (WGS) entry which is preliminary data.</text>
</comment>
<accession>A0A6V7WTU3</accession>
<name>A0A6V7WTU3_MELEN</name>
<gene>
    <name evidence="1" type="ORF">MENT_LOCUS43230</name>
</gene>
<dbReference type="AlphaFoldDB" id="A0A6V7WTU3"/>
<sequence>MLLVSITRGRSEMTNDRPSIFSRDFDFLREDACNRSCGNWNSIDLNRSIVTPIEILLTKMEFMLK</sequence>
<organism evidence="1 2">
    <name type="scientific">Meloidogyne enterolobii</name>
    <name type="common">Root-knot nematode worm</name>
    <name type="synonym">Meloidogyne mayaguensis</name>
    <dbReference type="NCBI Taxonomy" id="390850"/>
    <lineage>
        <taxon>Eukaryota</taxon>
        <taxon>Metazoa</taxon>
        <taxon>Ecdysozoa</taxon>
        <taxon>Nematoda</taxon>
        <taxon>Chromadorea</taxon>
        <taxon>Rhabditida</taxon>
        <taxon>Tylenchina</taxon>
        <taxon>Tylenchomorpha</taxon>
        <taxon>Tylenchoidea</taxon>
        <taxon>Meloidogynidae</taxon>
        <taxon>Meloidogyninae</taxon>
        <taxon>Meloidogyne</taxon>
    </lineage>
</organism>
<dbReference type="Proteomes" id="UP000580250">
    <property type="component" value="Unassembled WGS sequence"/>
</dbReference>
<dbReference type="EMBL" id="CAJEWN010000807">
    <property type="protein sequence ID" value="CAD2190440.1"/>
    <property type="molecule type" value="Genomic_DNA"/>
</dbReference>
<proteinExistence type="predicted"/>
<evidence type="ECO:0000313" key="1">
    <source>
        <dbReference type="EMBL" id="CAD2190440.1"/>
    </source>
</evidence>
<reference evidence="1 2" key="1">
    <citation type="submission" date="2020-08" db="EMBL/GenBank/DDBJ databases">
        <authorList>
            <person name="Koutsovoulos G."/>
            <person name="Danchin GJ E."/>
        </authorList>
    </citation>
    <scope>NUCLEOTIDE SEQUENCE [LARGE SCALE GENOMIC DNA]</scope>
</reference>
<protein>
    <submittedName>
        <fullName evidence="1">Uncharacterized protein</fullName>
    </submittedName>
</protein>